<reference evidence="3" key="1">
    <citation type="submission" date="2023-06" db="EMBL/GenBank/DDBJ databases">
        <title>Genomic of Agaribacillus aureum.</title>
        <authorList>
            <person name="Wang G."/>
        </authorList>
    </citation>
    <scope>NUCLEOTIDE SEQUENCE</scope>
    <source>
        <strain evidence="3">BMA12</strain>
    </source>
</reference>
<proteinExistence type="predicted"/>
<keyword evidence="1" id="KW-0723">Serine/threonine-protein kinase</keyword>
<keyword evidence="3" id="KW-0547">Nucleotide-binding</keyword>
<keyword evidence="3" id="KW-0067">ATP-binding</keyword>
<evidence type="ECO:0000313" key="3">
    <source>
        <dbReference type="EMBL" id="MDN5216557.1"/>
    </source>
</evidence>
<keyword evidence="1" id="KW-0418">Kinase</keyword>
<dbReference type="GO" id="GO:0005524">
    <property type="term" value="F:ATP binding"/>
    <property type="evidence" value="ECO:0007669"/>
    <property type="project" value="UniProtKB-KW"/>
</dbReference>
<dbReference type="Proteomes" id="UP001172083">
    <property type="component" value="Unassembled WGS sequence"/>
</dbReference>
<organism evidence="3 4">
    <name type="scientific">Agaribacillus aureus</name>
    <dbReference type="NCBI Taxonomy" id="3051825"/>
    <lineage>
        <taxon>Bacteria</taxon>
        <taxon>Pseudomonadati</taxon>
        <taxon>Bacteroidota</taxon>
        <taxon>Cytophagia</taxon>
        <taxon>Cytophagales</taxon>
        <taxon>Splendidivirgaceae</taxon>
        <taxon>Agaribacillus</taxon>
    </lineage>
</organism>
<comment type="caution">
    <text evidence="3">The sequence shown here is derived from an EMBL/GenBank/DDBJ whole genome shotgun (WGS) entry which is preliminary data.</text>
</comment>
<dbReference type="RefSeq" id="WP_346761892.1">
    <property type="nucleotide sequence ID" value="NZ_JAUJEB010000009.1"/>
</dbReference>
<protein>
    <submittedName>
        <fullName evidence="3">ATP-binding protein</fullName>
        <ecNumber evidence="3">2.7.13.3</ecNumber>
    </submittedName>
</protein>
<keyword evidence="4" id="KW-1185">Reference proteome</keyword>
<dbReference type="InterPro" id="IPR050267">
    <property type="entry name" value="Anti-sigma-factor_SerPK"/>
</dbReference>
<dbReference type="PANTHER" id="PTHR35526:SF3">
    <property type="entry name" value="ANTI-SIGMA-F FACTOR RSBW"/>
    <property type="match status" value="1"/>
</dbReference>
<dbReference type="PANTHER" id="PTHR35526">
    <property type="entry name" value="ANTI-SIGMA-F FACTOR RSBW-RELATED"/>
    <property type="match status" value="1"/>
</dbReference>
<name>A0ABT8LHZ6_9BACT</name>
<evidence type="ECO:0000259" key="2">
    <source>
        <dbReference type="Pfam" id="PF13581"/>
    </source>
</evidence>
<keyword evidence="3" id="KW-0808">Transferase</keyword>
<evidence type="ECO:0000313" key="4">
    <source>
        <dbReference type="Proteomes" id="UP001172083"/>
    </source>
</evidence>
<sequence length="140" mass="16225">MKYNFKAPCSKKKLRAIRDFIGKNLKKHNLDDIEINMIVLAVDEVCANLIIHSHDCDPNESLELNMNVDAKHEGVTFEIIDRGEGFNILKYKEPSLDDIVRNKKKGGLGLMLVKRIMDHIEFKSSPRKNICKLYKKFENH</sequence>
<dbReference type="Pfam" id="PF13581">
    <property type="entry name" value="HATPase_c_2"/>
    <property type="match status" value="1"/>
</dbReference>
<evidence type="ECO:0000256" key="1">
    <source>
        <dbReference type="ARBA" id="ARBA00022527"/>
    </source>
</evidence>
<dbReference type="InterPro" id="IPR003594">
    <property type="entry name" value="HATPase_dom"/>
</dbReference>
<dbReference type="Gene3D" id="3.30.565.10">
    <property type="entry name" value="Histidine kinase-like ATPase, C-terminal domain"/>
    <property type="match status" value="1"/>
</dbReference>
<dbReference type="GO" id="GO:0004673">
    <property type="term" value="F:protein histidine kinase activity"/>
    <property type="evidence" value="ECO:0007669"/>
    <property type="project" value="UniProtKB-EC"/>
</dbReference>
<dbReference type="CDD" id="cd16936">
    <property type="entry name" value="HATPase_RsbW-like"/>
    <property type="match status" value="1"/>
</dbReference>
<dbReference type="EC" id="2.7.13.3" evidence="3"/>
<dbReference type="SUPFAM" id="SSF55874">
    <property type="entry name" value="ATPase domain of HSP90 chaperone/DNA topoisomerase II/histidine kinase"/>
    <property type="match status" value="1"/>
</dbReference>
<dbReference type="InterPro" id="IPR036890">
    <property type="entry name" value="HATPase_C_sf"/>
</dbReference>
<accession>A0ABT8LHZ6</accession>
<feature type="domain" description="Histidine kinase/HSP90-like ATPase" evidence="2">
    <location>
        <begin position="11"/>
        <end position="133"/>
    </location>
</feature>
<dbReference type="EMBL" id="JAUJEB010000009">
    <property type="protein sequence ID" value="MDN5216557.1"/>
    <property type="molecule type" value="Genomic_DNA"/>
</dbReference>
<gene>
    <name evidence="3" type="ORF">QQ020_31095</name>
</gene>